<gene>
    <name evidence="2" type="ORF">MELLADRAFT_89640</name>
</gene>
<dbReference type="InParanoid" id="F4RU32"/>
<dbReference type="VEuPathDB" id="FungiDB:MELLADRAFT_89640"/>
<name>F4RU32_MELLP</name>
<feature type="region of interest" description="Disordered" evidence="1">
    <location>
        <begin position="101"/>
        <end position="122"/>
    </location>
</feature>
<dbReference type="RefSeq" id="XP_007412613.1">
    <property type="nucleotide sequence ID" value="XM_007412551.1"/>
</dbReference>
<protein>
    <submittedName>
        <fullName evidence="2">Uncharacterized protein</fullName>
    </submittedName>
</protein>
<evidence type="ECO:0000313" key="3">
    <source>
        <dbReference type="Proteomes" id="UP000001072"/>
    </source>
</evidence>
<organism evidence="3">
    <name type="scientific">Melampsora larici-populina (strain 98AG31 / pathotype 3-4-7)</name>
    <name type="common">Poplar leaf rust fungus</name>
    <dbReference type="NCBI Taxonomy" id="747676"/>
    <lineage>
        <taxon>Eukaryota</taxon>
        <taxon>Fungi</taxon>
        <taxon>Dikarya</taxon>
        <taxon>Basidiomycota</taxon>
        <taxon>Pucciniomycotina</taxon>
        <taxon>Pucciniomycetes</taxon>
        <taxon>Pucciniales</taxon>
        <taxon>Melampsoraceae</taxon>
        <taxon>Melampsora</taxon>
    </lineage>
</organism>
<dbReference type="KEGG" id="mlr:MELLADRAFT_89640"/>
<evidence type="ECO:0000256" key="1">
    <source>
        <dbReference type="SAM" id="MobiDB-lite"/>
    </source>
</evidence>
<dbReference type="EMBL" id="GL883120">
    <property type="protein sequence ID" value="EGG04152.1"/>
    <property type="molecule type" value="Genomic_DNA"/>
</dbReference>
<dbReference type="HOGENOM" id="CLU_056407_0_0_1"/>
<feature type="compositionally biased region" description="Polar residues" evidence="1">
    <location>
        <begin position="101"/>
        <end position="119"/>
    </location>
</feature>
<dbReference type="AlphaFoldDB" id="F4RU32"/>
<evidence type="ECO:0000313" key="2">
    <source>
        <dbReference type="EMBL" id="EGG04152.1"/>
    </source>
</evidence>
<sequence>MTSQPSGSQPYRSTTGKDHPYIAIIKNVPTHLNFLLDHPDVNYDARSTSRPKLRDMMELFGFKINLPKDADKTRVVNRYRNDFLPGLLPFLSRSERANSSSVPLLSITSNPGPTLSQTPGDPDLSMRDSAAMYVDPNAKSSTKSVLFSLISPRVKAQFILPTMSRPDMVKLFHKFVNSASQKPAPCTNPEFVNRPHAEVTGSISGKDRDVIRHAIQCYAPHVFVPLVVCNMPVLLKLYELFVQGNEDAAKDLCEGVHYQLINPNELKLHEPQDEEETF</sequence>
<keyword evidence="3" id="KW-1185">Reference proteome</keyword>
<reference evidence="3" key="1">
    <citation type="journal article" date="2011" name="Proc. Natl. Acad. Sci. U.S.A.">
        <title>Obligate biotrophy features unraveled by the genomic analysis of rust fungi.</title>
        <authorList>
            <person name="Duplessis S."/>
            <person name="Cuomo C.A."/>
            <person name="Lin Y.-C."/>
            <person name="Aerts A."/>
            <person name="Tisserant E."/>
            <person name="Veneault-Fourrey C."/>
            <person name="Joly D.L."/>
            <person name="Hacquard S."/>
            <person name="Amselem J."/>
            <person name="Cantarel B.L."/>
            <person name="Chiu R."/>
            <person name="Coutinho P.M."/>
            <person name="Feau N."/>
            <person name="Field M."/>
            <person name="Frey P."/>
            <person name="Gelhaye E."/>
            <person name="Goldberg J."/>
            <person name="Grabherr M.G."/>
            <person name="Kodira C.D."/>
            <person name="Kohler A."/>
            <person name="Kuees U."/>
            <person name="Lindquist E.A."/>
            <person name="Lucas S.M."/>
            <person name="Mago R."/>
            <person name="Mauceli E."/>
            <person name="Morin E."/>
            <person name="Murat C."/>
            <person name="Pangilinan J.L."/>
            <person name="Park R."/>
            <person name="Pearson M."/>
            <person name="Quesneville H."/>
            <person name="Rouhier N."/>
            <person name="Sakthikumar S."/>
            <person name="Salamov A.A."/>
            <person name="Schmutz J."/>
            <person name="Selles B."/>
            <person name="Shapiro H."/>
            <person name="Tanguay P."/>
            <person name="Tuskan G.A."/>
            <person name="Henrissat B."/>
            <person name="Van de Peer Y."/>
            <person name="Rouze P."/>
            <person name="Ellis J.G."/>
            <person name="Dodds P.N."/>
            <person name="Schein J.E."/>
            <person name="Zhong S."/>
            <person name="Hamelin R.C."/>
            <person name="Grigoriev I.V."/>
            <person name="Szabo L.J."/>
            <person name="Martin F."/>
        </authorList>
    </citation>
    <scope>NUCLEOTIDE SEQUENCE [LARGE SCALE GENOMIC DNA]</scope>
    <source>
        <strain evidence="3">98AG31 / pathotype 3-4-7</strain>
    </source>
</reference>
<dbReference type="Proteomes" id="UP000001072">
    <property type="component" value="Unassembled WGS sequence"/>
</dbReference>
<accession>F4RU32</accession>
<proteinExistence type="predicted"/>
<dbReference type="OrthoDB" id="2511315at2759"/>
<dbReference type="GeneID" id="18935264"/>